<name>A0A0R3PCP6_ANGCS</name>
<dbReference type="WBParaSite" id="ACOC_0000161901-mRNA-1">
    <property type="protein sequence ID" value="ACOC_0000161901-mRNA-1"/>
    <property type="gene ID" value="ACOC_0000161901"/>
</dbReference>
<reference evidence="2 3" key="2">
    <citation type="submission" date="2018-11" db="EMBL/GenBank/DDBJ databases">
        <authorList>
            <consortium name="Pathogen Informatics"/>
        </authorList>
    </citation>
    <scope>NUCLEOTIDE SEQUENCE [LARGE SCALE GENOMIC DNA]</scope>
    <source>
        <strain evidence="2 3">Costa Rica</strain>
    </source>
</reference>
<evidence type="ECO:0000313" key="4">
    <source>
        <dbReference type="WBParaSite" id="ACOC_0000161901-mRNA-1"/>
    </source>
</evidence>
<accession>A0A0R3PCP6</accession>
<dbReference type="EMBL" id="UYYA01000254">
    <property type="protein sequence ID" value="VDM53205.1"/>
    <property type="molecule type" value="Genomic_DNA"/>
</dbReference>
<evidence type="ECO:0000313" key="2">
    <source>
        <dbReference type="EMBL" id="VDM53205.1"/>
    </source>
</evidence>
<dbReference type="Proteomes" id="UP000267027">
    <property type="component" value="Unassembled WGS sequence"/>
</dbReference>
<proteinExistence type="predicted"/>
<sequence length="81" mass="9015">MCRAGTADRRLEPWGDPKGFAEDKDMDSLVYEPAKMWAQLQSAGTPPRYSNQSTWNDLKGSGKVNSMDSLVDDAAVNYDEQ</sequence>
<protein>
    <submittedName>
        <fullName evidence="4">SCP domain-containing protein</fullName>
    </submittedName>
</protein>
<gene>
    <name evidence="2" type="ORF">ACOC_LOCUS1620</name>
</gene>
<evidence type="ECO:0000256" key="1">
    <source>
        <dbReference type="SAM" id="MobiDB-lite"/>
    </source>
</evidence>
<keyword evidence="3" id="KW-1185">Reference proteome</keyword>
<evidence type="ECO:0000313" key="3">
    <source>
        <dbReference type="Proteomes" id="UP000267027"/>
    </source>
</evidence>
<feature type="region of interest" description="Disordered" evidence="1">
    <location>
        <begin position="1"/>
        <end position="23"/>
    </location>
</feature>
<reference evidence="4" key="1">
    <citation type="submission" date="2017-02" db="UniProtKB">
        <authorList>
            <consortium name="WormBaseParasite"/>
        </authorList>
    </citation>
    <scope>IDENTIFICATION</scope>
</reference>
<dbReference type="AlphaFoldDB" id="A0A0R3PCP6"/>
<organism evidence="4">
    <name type="scientific">Angiostrongylus costaricensis</name>
    <name type="common">Nematode worm</name>
    <dbReference type="NCBI Taxonomy" id="334426"/>
    <lineage>
        <taxon>Eukaryota</taxon>
        <taxon>Metazoa</taxon>
        <taxon>Ecdysozoa</taxon>
        <taxon>Nematoda</taxon>
        <taxon>Chromadorea</taxon>
        <taxon>Rhabditida</taxon>
        <taxon>Rhabditina</taxon>
        <taxon>Rhabditomorpha</taxon>
        <taxon>Strongyloidea</taxon>
        <taxon>Metastrongylidae</taxon>
        <taxon>Angiostrongylus</taxon>
    </lineage>
</organism>